<comment type="caution">
    <text evidence="8">The sequence shown here is derived from an EMBL/GenBank/DDBJ whole genome shotgun (WGS) entry which is preliminary data.</text>
</comment>
<evidence type="ECO:0000256" key="4">
    <source>
        <dbReference type="ARBA" id="ARBA00022821"/>
    </source>
</evidence>
<keyword evidence="3" id="KW-0963">Cytoplasm</keyword>
<dbReference type="GO" id="GO:0005634">
    <property type="term" value="C:nucleus"/>
    <property type="evidence" value="ECO:0007669"/>
    <property type="project" value="UniProtKB-SubCell"/>
</dbReference>
<keyword evidence="5" id="KW-0539">Nucleus</keyword>
<evidence type="ECO:0000256" key="1">
    <source>
        <dbReference type="ARBA" id="ARBA00004123"/>
    </source>
</evidence>
<evidence type="ECO:0000256" key="3">
    <source>
        <dbReference type="ARBA" id="ARBA00022490"/>
    </source>
</evidence>
<evidence type="ECO:0000256" key="2">
    <source>
        <dbReference type="ARBA" id="ARBA00004496"/>
    </source>
</evidence>
<dbReference type="InterPro" id="IPR002921">
    <property type="entry name" value="Fungal_lipase-type"/>
</dbReference>
<evidence type="ECO:0000313" key="9">
    <source>
        <dbReference type="Proteomes" id="UP000655225"/>
    </source>
</evidence>
<dbReference type="InterPro" id="IPR029058">
    <property type="entry name" value="AB_hydrolase_fold"/>
</dbReference>
<dbReference type="SUPFAM" id="SSF53474">
    <property type="entry name" value="alpha/beta-Hydrolases"/>
    <property type="match status" value="1"/>
</dbReference>
<organism evidence="8 9">
    <name type="scientific">Tetracentron sinense</name>
    <name type="common">Spur-leaf</name>
    <dbReference type="NCBI Taxonomy" id="13715"/>
    <lineage>
        <taxon>Eukaryota</taxon>
        <taxon>Viridiplantae</taxon>
        <taxon>Streptophyta</taxon>
        <taxon>Embryophyta</taxon>
        <taxon>Tracheophyta</taxon>
        <taxon>Spermatophyta</taxon>
        <taxon>Magnoliopsida</taxon>
        <taxon>Trochodendrales</taxon>
        <taxon>Trochodendraceae</taxon>
        <taxon>Tetracentron</taxon>
    </lineage>
</organism>
<comment type="subcellular location">
    <subcellularLocation>
        <location evidence="2">Cytoplasm</location>
    </subcellularLocation>
    <subcellularLocation>
        <location evidence="1">Nucleus</location>
    </subcellularLocation>
</comment>
<dbReference type="GO" id="GO:0006629">
    <property type="term" value="P:lipid metabolic process"/>
    <property type="evidence" value="ECO:0007669"/>
    <property type="project" value="InterPro"/>
</dbReference>
<evidence type="ECO:0008006" key="10">
    <source>
        <dbReference type="Google" id="ProtNLM"/>
    </source>
</evidence>
<dbReference type="EMBL" id="JABCRI010000002">
    <property type="protein sequence ID" value="KAF8411737.1"/>
    <property type="molecule type" value="Genomic_DNA"/>
</dbReference>
<sequence length="621" mass="70462">MEAEASMFETSEMLAGFLASTSLLSDSWRRCSLANTTAPESFVVDQAGDMGYVAFSGIQTLTGLHPDGRNLVQLHSFSNGLFASLRDHGDGEEPVMVHGAMLRLFLSIYNCHSFQNQFIATMEKSKVVIITGHSIGGTTASLAALWLLSYLQSVSSSLSVLCITFGSPLLGNESLSKAILRERWGGNFVHVVSKHDIVPRLLFTSLGSFTMQLSCLVQFWHLSMTSPEFGHLATQLTDEEKTEIYHFVLDRVAAATMAQEDLHKSSYRPFGSYVFCSEDGAICVENSAAIIWMLYLMFKTGSANSSIEDHLKYGDIVGKASQQFLKRRSFTQGVLPDSCYEVGISLALEASGIVGQDCIATPAKECLRMAKRMGRTPNLNSATLAIGLAKVTPHRAQIEWYKASCDDQMCSYYDSFKLRGASRRDSRVNMNRIKLAQFWDNVIHMLDTNQLPYDFHHRAKWVMASHSYKLLVEPLDIAEYYRTAMNRAKGHYLMHGRERRYEVFERWWRERKVPDNDNKKRTKYAGLTQDSCFWARVEEAREWLENARNEKDAHKLAQLWENNQRFELYATRLVDSKEVSRDVVAKNSSYGLWVEEWKELKSRLRHIPPQFPDYLNGGVVP</sequence>
<name>A0A835DTA6_TETSI</name>
<evidence type="ECO:0000256" key="5">
    <source>
        <dbReference type="ARBA" id="ARBA00023242"/>
    </source>
</evidence>
<dbReference type="Gene3D" id="3.40.50.1820">
    <property type="entry name" value="alpha/beta hydrolase"/>
    <property type="match status" value="1"/>
</dbReference>
<feature type="domain" description="EDS1 EP" evidence="7">
    <location>
        <begin position="396"/>
        <end position="602"/>
    </location>
</feature>
<evidence type="ECO:0000259" key="7">
    <source>
        <dbReference type="Pfam" id="PF18117"/>
    </source>
</evidence>
<protein>
    <recommendedName>
        <fullName evidence="10">Lipase-like PAD4</fullName>
    </recommendedName>
</protein>
<keyword evidence="4" id="KW-0611">Plant defense</keyword>
<dbReference type="InterPro" id="IPR041266">
    <property type="entry name" value="EDS1_EP"/>
</dbReference>
<dbReference type="GO" id="GO:0006952">
    <property type="term" value="P:defense response"/>
    <property type="evidence" value="ECO:0007669"/>
    <property type="project" value="UniProtKB-KW"/>
</dbReference>
<keyword evidence="9" id="KW-1185">Reference proteome</keyword>
<dbReference type="Proteomes" id="UP000655225">
    <property type="component" value="Unassembled WGS sequence"/>
</dbReference>
<dbReference type="OMA" id="TAVIKMM"/>
<evidence type="ECO:0000259" key="6">
    <source>
        <dbReference type="Pfam" id="PF01764"/>
    </source>
</evidence>
<proteinExistence type="predicted"/>
<evidence type="ECO:0000313" key="8">
    <source>
        <dbReference type="EMBL" id="KAF8411737.1"/>
    </source>
</evidence>
<feature type="domain" description="Fungal lipase-type" evidence="6">
    <location>
        <begin position="98"/>
        <end position="203"/>
    </location>
</feature>
<gene>
    <name evidence="8" type="ORF">HHK36_004295</name>
</gene>
<dbReference type="Pfam" id="PF01764">
    <property type="entry name" value="Lipase_3"/>
    <property type="match status" value="1"/>
</dbReference>
<dbReference type="GO" id="GO:0005737">
    <property type="term" value="C:cytoplasm"/>
    <property type="evidence" value="ECO:0007669"/>
    <property type="project" value="UniProtKB-SubCell"/>
</dbReference>
<dbReference type="Pfam" id="PF18117">
    <property type="entry name" value="EDS1_EP"/>
    <property type="match status" value="1"/>
</dbReference>
<dbReference type="PANTHER" id="PTHR47413">
    <property type="entry name" value="LIPASE-LIKE PAD4"/>
    <property type="match status" value="1"/>
</dbReference>
<reference evidence="8 9" key="1">
    <citation type="submission" date="2020-04" db="EMBL/GenBank/DDBJ databases">
        <title>Plant Genome Project.</title>
        <authorList>
            <person name="Zhang R.-G."/>
        </authorList>
    </citation>
    <scope>NUCLEOTIDE SEQUENCE [LARGE SCALE GENOMIC DNA]</scope>
    <source>
        <strain evidence="8">YNK0</strain>
        <tissue evidence="8">Leaf</tissue>
    </source>
</reference>
<dbReference type="PANTHER" id="PTHR47413:SF2">
    <property type="entry name" value="LIPASE-LIKE PAD4"/>
    <property type="match status" value="1"/>
</dbReference>
<accession>A0A835DTA6</accession>
<dbReference type="OrthoDB" id="426718at2759"/>
<dbReference type="AlphaFoldDB" id="A0A835DTA6"/>